<keyword evidence="1" id="KW-0479">Metal-binding</keyword>
<protein>
    <submittedName>
        <fullName evidence="5">Cupredoxin</fullName>
    </submittedName>
</protein>
<dbReference type="InterPro" id="IPR011706">
    <property type="entry name" value="Cu-oxidase_C"/>
</dbReference>
<evidence type="ECO:0000259" key="4">
    <source>
        <dbReference type="Pfam" id="PF07732"/>
    </source>
</evidence>
<gene>
    <name evidence="5" type="ORF">CJ301_01405</name>
</gene>
<accession>A0A2G1MLK2</accession>
<dbReference type="Proteomes" id="UP000221860">
    <property type="component" value="Unassembled WGS sequence"/>
</dbReference>
<evidence type="ECO:0000259" key="3">
    <source>
        <dbReference type="Pfam" id="PF07731"/>
    </source>
</evidence>
<proteinExistence type="predicted"/>
<dbReference type="EMBL" id="NQWH01000003">
    <property type="protein sequence ID" value="PHP29500.1"/>
    <property type="molecule type" value="Genomic_DNA"/>
</dbReference>
<dbReference type="SUPFAM" id="SSF49503">
    <property type="entry name" value="Cupredoxins"/>
    <property type="match status" value="3"/>
</dbReference>
<dbReference type="InterPro" id="IPR045087">
    <property type="entry name" value="Cu-oxidase_fam"/>
</dbReference>
<dbReference type="Pfam" id="PF07731">
    <property type="entry name" value="Cu-oxidase_2"/>
    <property type="match status" value="1"/>
</dbReference>
<dbReference type="InterPro" id="IPR008972">
    <property type="entry name" value="Cupredoxin"/>
</dbReference>
<comment type="caution">
    <text evidence="5">The sequence shown here is derived from an EMBL/GenBank/DDBJ whole genome shotgun (WGS) entry which is preliminary data.</text>
</comment>
<dbReference type="GO" id="GO:0016491">
    <property type="term" value="F:oxidoreductase activity"/>
    <property type="evidence" value="ECO:0007669"/>
    <property type="project" value="UniProtKB-KW"/>
</dbReference>
<dbReference type="InterPro" id="IPR011707">
    <property type="entry name" value="Cu-oxidase-like_N"/>
</dbReference>
<evidence type="ECO:0000313" key="6">
    <source>
        <dbReference type="Proteomes" id="UP000221860"/>
    </source>
</evidence>
<dbReference type="PANTHER" id="PTHR48267">
    <property type="entry name" value="CUPREDOXIN SUPERFAMILY PROTEIN"/>
    <property type="match status" value="1"/>
</dbReference>
<dbReference type="CDD" id="cd13867">
    <property type="entry name" value="CuRO_2_CueO_FtsP"/>
    <property type="match status" value="1"/>
</dbReference>
<feature type="domain" description="Plastocyanin-like" evidence="3">
    <location>
        <begin position="352"/>
        <end position="460"/>
    </location>
</feature>
<evidence type="ECO:0000256" key="2">
    <source>
        <dbReference type="ARBA" id="ARBA00023002"/>
    </source>
</evidence>
<dbReference type="PANTHER" id="PTHR48267:SF1">
    <property type="entry name" value="BILIRUBIN OXIDASE"/>
    <property type="match status" value="1"/>
</dbReference>
<evidence type="ECO:0000313" key="5">
    <source>
        <dbReference type="EMBL" id="PHP29500.1"/>
    </source>
</evidence>
<dbReference type="OrthoDB" id="9757546at2"/>
<dbReference type="GO" id="GO:0005507">
    <property type="term" value="F:copper ion binding"/>
    <property type="evidence" value="ECO:0007669"/>
    <property type="project" value="InterPro"/>
</dbReference>
<evidence type="ECO:0000256" key="1">
    <source>
        <dbReference type="ARBA" id="ARBA00022723"/>
    </source>
</evidence>
<dbReference type="InterPro" id="IPR002355">
    <property type="entry name" value="Cu_oxidase_Cu_BS"/>
</dbReference>
<keyword evidence="2" id="KW-0560">Oxidoreductase</keyword>
<dbReference type="Pfam" id="PF07732">
    <property type="entry name" value="Cu-oxidase_3"/>
    <property type="match status" value="1"/>
</dbReference>
<dbReference type="AlphaFoldDB" id="A0A2G1MLK2"/>
<keyword evidence="6" id="KW-1185">Reference proteome</keyword>
<reference evidence="5 6" key="1">
    <citation type="submission" date="2017-08" db="EMBL/GenBank/DDBJ databases">
        <title>Draft Genome Sequence of Loktanella cinnabarina Strain XM1, Isolated from Coastal Surface Water.</title>
        <authorList>
            <person name="Ma R."/>
            <person name="Wang J."/>
            <person name="Wang Q."/>
            <person name="Ma Z."/>
            <person name="Li J."/>
            <person name="Chen L."/>
        </authorList>
    </citation>
    <scope>NUCLEOTIDE SEQUENCE [LARGE SCALE GENOMIC DNA]</scope>
    <source>
        <strain evidence="5 6">XM1</strain>
    </source>
</reference>
<feature type="domain" description="Plastocyanin-like" evidence="4">
    <location>
        <begin position="20"/>
        <end position="128"/>
    </location>
</feature>
<dbReference type="Gene3D" id="2.60.40.420">
    <property type="entry name" value="Cupredoxins - blue copper proteins"/>
    <property type="match status" value="3"/>
</dbReference>
<name>A0A2G1MLK2_9RHOB</name>
<dbReference type="CDD" id="cd13890">
    <property type="entry name" value="CuRO_3_CueO_FtsP"/>
    <property type="match status" value="1"/>
</dbReference>
<sequence>MDIGEEAGNRIDAIAGRKAFLDGAETQVLGWSQDYLGPTLRMRRGRGARITVGNRLEQGITAHWHGLHVPGWQDGGPHSVIAPGRELEQTLEIDQPAGTYWYHSHVHGRTGEQVYHGLAGLLLIDDSEAADAGLPSDYGVDDIPMIVQDRSFSRRGELRYDDDGMALMQGFRGDRVLVNGAPTPVAGVPAGMVRLRLLNGSNSRVYRFRFADGRAFHHVAGDAGLLPAPLRRTEIQLAPAERAEIVVDFANGHPARLVSADVPMPMMGGGMMGRGGMMGGMMSGNSEASDGSDVFEVARFEVDPGRAARVATLPATLAGAPRPDFGEPLRRRSFRLDMMMGMGMMGAMFGGKPDLGINGKSYEMDRIDQQLRLGETEIWEISADMMAHPFHVHGTSFQVMSRNGRAVDHAETGLKDVVWVDGTAEILIRFDQPARPDAPYMYHCHILEHEDAGMMGQFTVS</sequence>
<dbReference type="PROSITE" id="PS00080">
    <property type="entry name" value="MULTICOPPER_OXIDASE2"/>
    <property type="match status" value="1"/>
</dbReference>
<organism evidence="5 6">
    <name type="scientific">Limimaricola cinnabarinus</name>
    <dbReference type="NCBI Taxonomy" id="1125964"/>
    <lineage>
        <taxon>Bacteria</taxon>
        <taxon>Pseudomonadati</taxon>
        <taxon>Pseudomonadota</taxon>
        <taxon>Alphaproteobacteria</taxon>
        <taxon>Rhodobacterales</taxon>
        <taxon>Paracoccaceae</taxon>
        <taxon>Limimaricola</taxon>
    </lineage>
</organism>